<evidence type="ECO:0000256" key="1">
    <source>
        <dbReference type="ARBA" id="ARBA00007812"/>
    </source>
</evidence>
<evidence type="ECO:0000256" key="3">
    <source>
        <dbReference type="RuleBase" id="RU362132"/>
    </source>
</evidence>
<dbReference type="Pfam" id="PF02775">
    <property type="entry name" value="TPP_enzyme_C"/>
    <property type="match status" value="1"/>
</dbReference>
<dbReference type="InterPro" id="IPR029061">
    <property type="entry name" value="THDP-binding"/>
</dbReference>
<evidence type="ECO:0000259" key="5">
    <source>
        <dbReference type="Pfam" id="PF02775"/>
    </source>
</evidence>
<feature type="domain" description="Thiamine pyrophosphate enzyme central" evidence="4">
    <location>
        <begin position="206"/>
        <end position="339"/>
    </location>
</feature>
<evidence type="ECO:0000256" key="2">
    <source>
        <dbReference type="ARBA" id="ARBA00023052"/>
    </source>
</evidence>
<evidence type="ECO:0000259" key="4">
    <source>
        <dbReference type="Pfam" id="PF00205"/>
    </source>
</evidence>
<dbReference type="GO" id="GO:0000287">
    <property type="term" value="F:magnesium ion binding"/>
    <property type="evidence" value="ECO:0007669"/>
    <property type="project" value="InterPro"/>
</dbReference>
<comment type="similarity">
    <text evidence="1 3">Belongs to the TPP enzyme family.</text>
</comment>
<dbReference type="CDD" id="cd07035">
    <property type="entry name" value="TPP_PYR_POX_like"/>
    <property type="match status" value="1"/>
</dbReference>
<dbReference type="GO" id="GO:0003984">
    <property type="term" value="F:acetolactate synthase activity"/>
    <property type="evidence" value="ECO:0007669"/>
    <property type="project" value="TreeGrafter"/>
</dbReference>
<accession>A0A160TQS5</accession>
<dbReference type="GO" id="GO:0050660">
    <property type="term" value="F:flavin adenine dinucleotide binding"/>
    <property type="evidence" value="ECO:0007669"/>
    <property type="project" value="TreeGrafter"/>
</dbReference>
<organism evidence="7">
    <name type="scientific">hydrothermal vent metagenome</name>
    <dbReference type="NCBI Taxonomy" id="652676"/>
    <lineage>
        <taxon>unclassified sequences</taxon>
        <taxon>metagenomes</taxon>
        <taxon>ecological metagenomes</taxon>
    </lineage>
</organism>
<dbReference type="InterPro" id="IPR012001">
    <property type="entry name" value="Thiamin_PyroP_enz_TPP-bd_dom"/>
</dbReference>
<dbReference type="GO" id="GO:0005948">
    <property type="term" value="C:acetolactate synthase complex"/>
    <property type="evidence" value="ECO:0007669"/>
    <property type="project" value="TreeGrafter"/>
</dbReference>
<dbReference type="InterPro" id="IPR011766">
    <property type="entry name" value="TPP_enzyme_TPP-bd"/>
</dbReference>
<dbReference type="InterPro" id="IPR012000">
    <property type="entry name" value="Thiamin_PyroP_enz_cen_dom"/>
</dbReference>
<dbReference type="CDD" id="cd00568">
    <property type="entry name" value="TPP_enzymes"/>
    <property type="match status" value="1"/>
</dbReference>
<dbReference type="PANTHER" id="PTHR18968:SF13">
    <property type="entry name" value="ACETOLACTATE SYNTHASE CATALYTIC SUBUNIT, MITOCHONDRIAL"/>
    <property type="match status" value="1"/>
</dbReference>
<evidence type="ECO:0000259" key="6">
    <source>
        <dbReference type="Pfam" id="PF02776"/>
    </source>
</evidence>
<dbReference type="Pfam" id="PF02776">
    <property type="entry name" value="TPP_enzyme_N"/>
    <property type="match status" value="1"/>
</dbReference>
<feature type="domain" description="Thiamine pyrophosphate enzyme TPP-binding" evidence="5">
    <location>
        <begin position="410"/>
        <end position="547"/>
    </location>
</feature>
<dbReference type="InterPro" id="IPR045229">
    <property type="entry name" value="TPP_enz"/>
</dbReference>
<dbReference type="Gene3D" id="3.40.50.1220">
    <property type="entry name" value="TPP-binding domain"/>
    <property type="match status" value="1"/>
</dbReference>
<dbReference type="SUPFAM" id="SSF52518">
    <property type="entry name" value="Thiamin diphosphate-binding fold (THDP-binding)"/>
    <property type="match status" value="2"/>
</dbReference>
<gene>
    <name evidence="7" type="ORF">MGWOODY_XGa2940</name>
</gene>
<sequence>MNTANGGHAVRTVPVYEVLAADIKSLGVEAVFGLMSDDTALFVTALDMVGITFHGARHENAAISMAEGYAYASGSLGIAVVGRGPATANGLHAAVYAARTGSRVLIVYGDAAFGSSSTNALGPDYKAFNALGVLTAAGLQVLRATSAAGARTTLADAAGLAMQGNAVALLLPTSVQLEKLEWDDAEPAPSVEVPDAQIESARPEAIQSAVDCLSRSKRPLIVAGLGAHRAGARDALEQLADRLGALLLTTARAREMFRGHPYQIGIIGSFTHSVGRHYIDQADSIIVFGASLNFWTTSFGSAIPAVPLIQVDSVRTHIGQWYSADVALVGDAKQVSEQLMTLLPTRSPEDKPFHSPETRQRIAEFDPAGDFLAAHTARTIDPRSLGIALDRILPEQRNLVYDAGNFLGIVPYISVPGPDQFKFTTNFASIGLGFGTALGVARARSDSTTVLVVGDGGFLMTMSELETVVREDLPLIIVVMNDCAYGAELHFLKMHQRPVGTSVFPDVDFAPIAEGFAFEAFTIRTMDDLEQAAPSIRSPEGPILLDCKINADIAGSFMSELAAFEGGEE</sequence>
<dbReference type="Gene3D" id="3.40.50.970">
    <property type="match status" value="2"/>
</dbReference>
<dbReference type="Pfam" id="PF00205">
    <property type="entry name" value="TPP_enzyme_M"/>
    <property type="match status" value="1"/>
</dbReference>
<evidence type="ECO:0000313" key="7">
    <source>
        <dbReference type="EMBL" id="CUS50384.1"/>
    </source>
</evidence>
<protein>
    <submittedName>
        <fullName evidence="7">TPP-requiring enzyme co-localized with fatty acid metabolic genes</fullName>
    </submittedName>
</protein>
<dbReference type="GO" id="GO:0009097">
    <property type="term" value="P:isoleucine biosynthetic process"/>
    <property type="evidence" value="ECO:0007669"/>
    <property type="project" value="TreeGrafter"/>
</dbReference>
<dbReference type="GO" id="GO:0009099">
    <property type="term" value="P:L-valine biosynthetic process"/>
    <property type="evidence" value="ECO:0007669"/>
    <property type="project" value="TreeGrafter"/>
</dbReference>
<dbReference type="AlphaFoldDB" id="A0A160TQS5"/>
<dbReference type="PANTHER" id="PTHR18968">
    <property type="entry name" value="THIAMINE PYROPHOSPHATE ENZYMES"/>
    <property type="match status" value="1"/>
</dbReference>
<dbReference type="EMBL" id="CZRL01000028">
    <property type="protein sequence ID" value="CUS50384.1"/>
    <property type="molecule type" value="Genomic_DNA"/>
</dbReference>
<feature type="domain" description="Thiamine pyrophosphate enzyme N-terminal TPP-binding" evidence="6">
    <location>
        <begin position="16"/>
        <end position="122"/>
    </location>
</feature>
<dbReference type="GO" id="GO:0030976">
    <property type="term" value="F:thiamine pyrophosphate binding"/>
    <property type="evidence" value="ECO:0007669"/>
    <property type="project" value="InterPro"/>
</dbReference>
<reference evidence="7" key="1">
    <citation type="submission" date="2015-10" db="EMBL/GenBank/DDBJ databases">
        <authorList>
            <person name="Gilbert D.G."/>
        </authorList>
    </citation>
    <scope>NUCLEOTIDE SEQUENCE</scope>
</reference>
<dbReference type="InterPro" id="IPR029035">
    <property type="entry name" value="DHS-like_NAD/FAD-binding_dom"/>
</dbReference>
<dbReference type="SUPFAM" id="SSF52467">
    <property type="entry name" value="DHS-like NAD/FAD-binding domain"/>
    <property type="match status" value="1"/>
</dbReference>
<proteinExistence type="inferred from homology"/>
<keyword evidence="2 3" id="KW-0786">Thiamine pyrophosphate</keyword>
<name>A0A160TQS5_9ZZZZ</name>